<feature type="domain" description="Response regulatory" evidence="12">
    <location>
        <begin position="13"/>
        <end position="129"/>
    </location>
</feature>
<evidence type="ECO:0000256" key="11">
    <source>
        <dbReference type="SAM" id="Coils"/>
    </source>
</evidence>
<evidence type="ECO:0000256" key="10">
    <source>
        <dbReference type="RuleBase" id="RU000405"/>
    </source>
</evidence>
<dbReference type="InterPro" id="IPR050401">
    <property type="entry name" value="Cyclic_nucleotide_synthase"/>
</dbReference>
<dbReference type="InterPro" id="IPR001789">
    <property type="entry name" value="Sig_transdc_resp-reg_receiver"/>
</dbReference>
<dbReference type="Proteomes" id="UP001384579">
    <property type="component" value="Unassembled WGS sequence"/>
</dbReference>
<dbReference type="InterPro" id="IPR001054">
    <property type="entry name" value="A/G_cyclase"/>
</dbReference>
<dbReference type="InterPro" id="IPR003018">
    <property type="entry name" value="GAF"/>
</dbReference>
<feature type="domain" description="Guanylate cyclase" evidence="15">
    <location>
        <begin position="501"/>
        <end position="628"/>
    </location>
</feature>
<dbReference type="CDD" id="cd07302">
    <property type="entry name" value="CHD"/>
    <property type="match status" value="1"/>
</dbReference>
<dbReference type="InterPro" id="IPR011006">
    <property type="entry name" value="CheY-like_superfamily"/>
</dbReference>
<dbReference type="PROSITE" id="PS50113">
    <property type="entry name" value="PAC"/>
    <property type="match status" value="1"/>
</dbReference>
<comment type="similarity">
    <text evidence="10">Belongs to the adenylyl cyclase class-4/guanylyl cyclase family.</text>
</comment>
<evidence type="ECO:0000259" key="13">
    <source>
        <dbReference type="PROSITE" id="PS50112"/>
    </source>
</evidence>
<keyword evidence="17" id="KW-1185">Reference proteome</keyword>
<evidence type="ECO:0000259" key="12">
    <source>
        <dbReference type="PROSITE" id="PS50110"/>
    </source>
</evidence>
<evidence type="ECO:0000256" key="3">
    <source>
        <dbReference type="ARBA" id="ARBA00022692"/>
    </source>
</evidence>
<keyword evidence="8 10" id="KW-0456">Lyase</keyword>
<dbReference type="PROSITE" id="PS50112">
    <property type="entry name" value="PAS"/>
    <property type="match status" value="1"/>
</dbReference>
<evidence type="ECO:0000259" key="14">
    <source>
        <dbReference type="PROSITE" id="PS50113"/>
    </source>
</evidence>
<evidence type="ECO:0000256" key="9">
    <source>
        <dbReference type="PROSITE-ProRule" id="PRU00169"/>
    </source>
</evidence>
<dbReference type="InterPro" id="IPR000700">
    <property type="entry name" value="PAS-assoc_C"/>
</dbReference>
<keyword evidence="6" id="KW-1133">Transmembrane helix</keyword>
<dbReference type="InterPro" id="IPR000014">
    <property type="entry name" value="PAS"/>
</dbReference>
<dbReference type="InterPro" id="IPR018297">
    <property type="entry name" value="A/G_cyclase_CS"/>
</dbReference>
<dbReference type="RefSeq" id="WP_340541406.1">
    <property type="nucleotide sequence ID" value="NZ_JBBLXS010000092.1"/>
</dbReference>
<evidence type="ECO:0000256" key="1">
    <source>
        <dbReference type="ARBA" id="ARBA00004370"/>
    </source>
</evidence>
<sequence length="675" mass="75552">MMNDHPLPVTTKDIMIVDDMPDNLRLLSTMLTSHGYQVRKAINGQLALQGAQMSPPSLILLDINMPKMNGYEVCQKLKKNDNTKDIPIIFISALDDVLEKVKAFQVGGADYITKPFQIEEVLARVESQLSLRSLQSKLQQQARELQERNALLEQEITERKRAEEEIRFLLETTRAIGESVDFNSALEVILHQVGETIGWDLGEAWIPDSEGTLLKSSRGWYGRDSSMAIFRQQSENLTFARNIGLPGRVWVSGKPEWVEDVSVGYPEFMRTKIALEIGFKAGFGVPILVGDEVLAVLVFFKLVSGPKDSRFIDIFNIVCTQLGSLIQRKKAEESLKIAEERYHSIVENAMEGIFQSTPSGQFISANPALAKLYGYESPTELMSSIQNISEQLYIDAERRREFVVAMDEHNALSGFESRVKRKDGAWIWVSENVRAVRNSQGKLIYYEGTVSDITERKLVQEALKFQQDQTEKLLLNILPKPIAERLKVEQSTIADSFEEVSVLFADIVGFTELSARMSPTELVKRLNVIFSQFDQLAEEYGVEKIKTIGDAYMVVGGLPTPRDDHAEAIAEMALEMQAKIAKLSAQTGEDLAIRVGINSGPVVAGVIGVSKFTYDLWGDTVNVAARMEVTGVAGSIQVTDVTYELLKDKYLFKNRGLTPIKGKGDMVTYWLQGRK</sequence>
<dbReference type="Pfam" id="PF00072">
    <property type="entry name" value="Response_reg"/>
    <property type="match status" value="1"/>
</dbReference>
<dbReference type="Gene3D" id="3.30.450.40">
    <property type="match status" value="1"/>
</dbReference>
<dbReference type="SUPFAM" id="SSF55073">
    <property type="entry name" value="Nucleotide cyclase"/>
    <property type="match status" value="1"/>
</dbReference>
<dbReference type="SMART" id="SM00086">
    <property type="entry name" value="PAC"/>
    <property type="match status" value="1"/>
</dbReference>
<evidence type="ECO:0000256" key="4">
    <source>
        <dbReference type="ARBA" id="ARBA00022741"/>
    </source>
</evidence>
<feature type="coiled-coil region" evidence="11">
    <location>
        <begin position="131"/>
        <end position="172"/>
    </location>
</feature>
<dbReference type="PANTHER" id="PTHR11920:SF335">
    <property type="entry name" value="GUANYLATE CYCLASE"/>
    <property type="match status" value="1"/>
</dbReference>
<dbReference type="SUPFAM" id="SSF55785">
    <property type="entry name" value="PYP-like sensor domain (PAS domain)"/>
    <property type="match status" value="1"/>
</dbReference>
<dbReference type="CDD" id="cd00130">
    <property type="entry name" value="PAS"/>
    <property type="match status" value="1"/>
</dbReference>
<name>A0ABU8YLD8_9CYAN</name>
<dbReference type="PROSITE" id="PS50110">
    <property type="entry name" value="RESPONSE_REGULATORY"/>
    <property type="match status" value="1"/>
</dbReference>
<feature type="domain" description="PAC" evidence="14">
    <location>
        <begin position="413"/>
        <end position="465"/>
    </location>
</feature>
<dbReference type="InterPro" id="IPR001610">
    <property type="entry name" value="PAC"/>
</dbReference>
<protein>
    <submittedName>
        <fullName evidence="16">Adenylate/guanylate cyclase domain-containing protein</fullName>
    </submittedName>
</protein>
<dbReference type="SMART" id="SM00044">
    <property type="entry name" value="CYCc"/>
    <property type="match status" value="1"/>
</dbReference>
<dbReference type="SMART" id="SM00065">
    <property type="entry name" value="GAF"/>
    <property type="match status" value="1"/>
</dbReference>
<dbReference type="InterPro" id="IPR035965">
    <property type="entry name" value="PAS-like_dom_sf"/>
</dbReference>
<evidence type="ECO:0000256" key="7">
    <source>
        <dbReference type="ARBA" id="ARBA00023136"/>
    </source>
</evidence>
<organism evidence="16 17">
    <name type="scientific">Microcoleus anatoxicus PTRS2</name>
    <dbReference type="NCBI Taxonomy" id="2705321"/>
    <lineage>
        <taxon>Bacteria</taxon>
        <taxon>Bacillati</taxon>
        <taxon>Cyanobacteriota</taxon>
        <taxon>Cyanophyceae</taxon>
        <taxon>Oscillatoriophycideae</taxon>
        <taxon>Oscillatoriales</taxon>
        <taxon>Microcoleaceae</taxon>
        <taxon>Microcoleus</taxon>
        <taxon>Microcoleus anatoxicus</taxon>
    </lineage>
</organism>
<dbReference type="NCBIfam" id="TIGR00229">
    <property type="entry name" value="sensory_box"/>
    <property type="match status" value="1"/>
</dbReference>
<comment type="caution">
    <text evidence="16">The sequence shown here is derived from an EMBL/GenBank/DDBJ whole genome shotgun (WGS) entry which is preliminary data.</text>
</comment>
<dbReference type="Gene3D" id="3.40.50.2300">
    <property type="match status" value="1"/>
</dbReference>
<dbReference type="InterPro" id="IPR029016">
    <property type="entry name" value="GAF-like_dom_sf"/>
</dbReference>
<keyword evidence="3" id="KW-0812">Transmembrane</keyword>
<keyword evidence="7" id="KW-0472">Membrane</keyword>
<dbReference type="Pfam" id="PF00211">
    <property type="entry name" value="Guanylate_cyc"/>
    <property type="match status" value="1"/>
</dbReference>
<dbReference type="SUPFAM" id="SSF55781">
    <property type="entry name" value="GAF domain-like"/>
    <property type="match status" value="1"/>
</dbReference>
<proteinExistence type="inferred from homology"/>
<dbReference type="SMART" id="SM00448">
    <property type="entry name" value="REC"/>
    <property type="match status" value="1"/>
</dbReference>
<comment type="subcellular location">
    <subcellularLocation>
        <location evidence="1">Membrane</location>
    </subcellularLocation>
</comment>
<dbReference type="Gene3D" id="3.30.70.1230">
    <property type="entry name" value="Nucleotide cyclase"/>
    <property type="match status" value="1"/>
</dbReference>
<dbReference type="PROSITE" id="PS00452">
    <property type="entry name" value="GUANYLATE_CYCLASE_1"/>
    <property type="match status" value="1"/>
</dbReference>
<evidence type="ECO:0000256" key="5">
    <source>
        <dbReference type="ARBA" id="ARBA00022777"/>
    </source>
</evidence>
<feature type="domain" description="PAS" evidence="13">
    <location>
        <begin position="338"/>
        <end position="376"/>
    </location>
</feature>
<evidence type="ECO:0000256" key="2">
    <source>
        <dbReference type="ARBA" id="ARBA00022679"/>
    </source>
</evidence>
<evidence type="ECO:0000259" key="15">
    <source>
        <dbReference type="PROSITE" id="PS50125"/>
    </source>
</evidence>
<dbReference type="Gene3D" id="3.30.450.20">
    <property type="entry name" value="PAS domain"/>
    <property type="match status" value="1"/>
</dbReference>
<reference evidence="16 17" key="1">
    <citation type="journal article" date="2020" name="Harmful Algae">
        <title>Molecular and morphological characterization of a novel dihydroanatoxin-a producing Microcoleus species (cyanobacteria) from the Russian River, California, USA.</title>
        <authorList>
            <person name="Conklin K.Y."/>
            <person name="Stancheva R."/>
            <person name="Otten T.G."/>
            <person name="Fadness R."/>
            <person name="Boyer G.L."/>
            <person name="Read B."/>
            <person name="Zhang X."/>
            <person name="Sheath R.G."/>
        </authorList>
    </citation>
    <scope>NUCLEOTIDE SEQUENCE [LARGE SCALE GENOMIC DNA]</scope>
    <source>
        <strain evidence="16 17">PTRS2</strain>
    </source>
</reference>
<evidence type="ECO:0000313" key="16">
    <source>
        <dbReference type="EMBL" id="MEK0185071.1"/>
    </source>
</evidence>
<dbReference type="PANTHER" id="PTHR11920">
    <property type="entry name" value="GUANYLYL CYCLASE"/>
    <property type="match status" value="1"/>
</dbReference>
<gene>
    <name evidence="16" type="ORF">WMG39_09390</name>
</gene>
<dbReference type="InterPro" id="IPR029787">
    <property type="entry name" value="Nucleotide_cyclase"/>
</dbReference>
<keyword evidence="9" id="KW-0597">Phosphoprotein</keyword>
<evidence type="ECO:0000256" key="6">
    <source>
        <dbReference type="ARBA" id="ARBA00022989"/>
    </source>
</evidence>
<dbReference type="SUPFAM" id="SSF52172">
    <property type="entry name" value="CheY-like"/>
    <property type="match status" value="1"/>
</dbReference>
<evidence type="ECO:0000256" key="8">
    <source>
        <dbReference type="ARBA" id="ARBA00023239"/>
    </source>
</evidence>
<dbReference type="Pfam" id="PF13185">
    <property type="entry name" value="GAF_2"/>
    <property type="match status" value="1"/>
</dbReference>
<dbReference type="EMBL" id="JBBLXS010000092">
    <property type="protein sequence ID" value="MEK0185071.1"/>
    <property type="molecule type" value="Genomic_DNA"/>
</dbReference>
<keyword evidence="4" id="KW-0547">Nucleotide-binding</keyword>
<feature type="modified residue" description="4-aspartylphosphate" evidence="9">
    <location>
        <position position="62"/>
    </location>
</feature>
<keyword evidence="11" id="KW-0175">Coiled coil</keyword>
<dbReference type="Pfam" id="PF13426">
    <property type="entry name" value="PAS_9"/>
    <property type="match status" value="1"/>
</dbReference>
<accession>A0ABU8YLD8</accession>
<keyword evidence="2" id="KW-0808">Transferase</keyword>
<dbReference type="PROSITE" id="PS50125">
    <property type="entry name" value="GUANYLATE_CYCLASE_2"/>
    <property type="match status" value="1"/>
</dbReference>
<evidence type="ECO:0000313" key="17">
    <source>
        <dbReference type="Proteomes" id="UP001384579"/>
    </source>
</evidence>
<dbReference type="CDD" id="cd19920">
    <property type="entry name" value="REC_PA4781-like"/>
    <property type="match status" value="1"/>
</dbReference>
<keyword evidence="5" id="KW-0418">Kinase</keyword>